<sequence>MNKRIIDPLLKSRGFVKDRNSFVLVAYAEDEDSIKELWPEAYDINVLEKDTEIRFTLRFPKPEWYELYERELEECDRFIWVTDACLRDGIIRKVKAKIEEYGGLLLADIPDRFTPYEIGMDAFESKEGALKHAEERRAHLIESIKKQLNELENLKFECDD</sequence>
<keyword evidence="1" id="KW-0175">Coiled coil</keyword>
<evidence type="ECO:0000256" key="1">
    <source>
        <dbReference type="SAM" id="Coils"/>
    </source>
</evidence>
<name>A0A8S5MHU1_9CAUD</name>
<evidence type="ECO:0000313" key="2">
    <source>
        <dbReference type="EMBL" id="DAD81483.1"/>
    </source>
</evidence>
<reference evidence="2" key="1">
    <citation type="journal article" date="2021" name="Proc. Natl. Acad. Sci. U.S.A.">
        <title>A Catalog of Tens of Thousands of Viruses from Human Metagenomes Reveals Hidden Associations with Chronic Diseases.</title>
        <authorList>
            <person name="Tisza M.J."/>
            <person name="Buck C.B."/>
        </authorList>
    </citation>
    <scope>NUCLEOTIDE SEQUENCE</scope>
    <source>
        <strain evidence="2">Ct1h53</strain>
    </source>
</reference>
<feature type="coiled-coil region" evidence="1">
    <location>
        <begin position="130"/>
        <end position="157"/>
    </location>
</feature>
<accession>A0A8S5MHU1</accession>
<dbReference type="EMBL" id="BK014902">
    <property type="protein sequence ID" value="DAD81483.1"/>
    <property type="molecule type" value="Genomic_DNA"/>
</dbReference>
<protein>
    <submittedName>
        <fullName evidence="2">Uncharacterized protein</fullName>
    </submittedName>
</protein>
<organism evidence="2">
    <name type="scientific">Podoviridae sp. ct1h53</name>
    <dbReference type="NCBI Taxonomy" id="2826536"/>
    <lineage>
        <taxon>Viruses</taxon>
        <taxon>Duplodnaviria</taxon>
        <taxon>Heunggongvirae</taxon>
        <taxon>Uroviricota</taxon>
        <taxon>Caudoviricetes</taxon>
    </lineage>
</organism>
<proteinExistence type="predicted"/>